<dbReference type="SUPFAM" id="SSF48208">
    <property type="entry name" value="Six-hairpin glycosidases"/>
    <property type="match status" value="1"/>
</dbReference>
<dbReference type="Proteomes" id="UP001205603">
    <property type="component" value="Unassembled WGS sequence"/>
</dbReference>
<dbReference type="RefSeq" id="WP_255025263.1">
    <property type="nucleotide sequence ID" value="NZ_JANDHW010000001.1"/>
</dbReference>
<reference evidence="2 3" key="1">
    <citation type="submission" date="2022-07" db="EMBL/GenBank/DDBJ databases">
        <title>Fecal culturing of patients with breast cancer.</title>
        <authorList>
            <person name="Teng N.M.Y."/>
            <person name="Kiu R."/>
            <person name="Evans R."/>
            <person name="Baker D.J."/>
            <person name="Zenner C."/>
            <person name="Robinson S.D."/>
            <person name="Hall L.J."/>
        </authorList>
    </citation>
    <scope>NUCLEOTIDE SEQUENCE [LARGE SCALE GENOMIC DNA]</scope>
    <source>
        <strain evidence="2 3">LH1063</strain>
    </source>
</reference>
<sequence>MKHTQSAVSLKFFLHSSFFLIFISVIILCAFSNLPLQAITHDYTNNTKNSRSTIKHESDAGIIRISDTSRNLELVIDYSTGCKITQLNIKGINTLSESGIYTGFTTKNEIYNSCVLDKKINVINIPEGIRLEGITFGNDTIQVDETWNFVLHNEKIIWNIQRKYNKTTELEEIEFPRWNFADLSIWKGGIFDNGGMVWCKYLSGINDTYGVHTGGVTLWNPQSGNGLKIAAQPGNNSFIASKYSLSDKKEFVCTHLVTDKELKQRYNLNRFVRGKADVFSPFSVKTKNSEINLELQYIDYTAIYSRGVLPGIDSEAVRELMNTTGRYGVVDNGIIGANGWTTNWKCLHEPFFAQIGMALNDKNYTRNFCATLDRERDYAITEEGRVLSRWHNDDSDQMPGTYDYETGYYEARWGYTIDSQTGYIINTAEQFDLCGDIDWLRSHKKSCEKALDWLIARDSNHNGIFEMMNNSIDEQTASDWLDIVWASFENAFVNAQMYEALKLWADCESILGDQQKSAYYKSVAKRLKSAFNKPVDQGGFWSPDKNQYVYWRDKDGSIHGDNLVTPVNFAAIAFGICDNQDRISRILDQIESRTSEENLFHWPLCFDSYKREEVSNRNWPFPTYENGDIFPTWGYLGIRAYVAYNKNIGLKYIRNILDQYKKDGLSSQRYSRKTQQGQGSDILAGICTSVTALYRDIYGIRPKWNRMGLEPNLTKELNGTSFAYTHLGTEYRIELKEGDYRIGTENFSVRSSRNFGIFPNGKELIFYPENKESMALILNARENRKINLHILDWNPDYYTWSTNGTGKCEFELRGLLPGNKYRISINGNNKILKAGKKGNIRFKVNEKSDTTYRIEKI</sequence>
<name>A0ABT1MF66_9BACT</name>
<dbReference type="InterPro" id="IPR008928">
    <property type="entry name" value="6-hairpin_glycosidase_sf"/>
</dbReference>
<dbReference type="PANTHER" id="PTHR34987">
    <property type="entry name" value="C, PUTATIVE (AFU_ORTHOLOGUE AFUA_3G02880)-RELATED"/>
    <property type="match status" value="1"/>
</dbReference>
<dbReference type="Gene3D" id="1.50.10.10">
    <property type="match status" value="1"/>
</dbReference>
<gene>
    <name evidence="2" type="ORF">NMU02_01165</name>
</gene>
<evidence type="ECO:0000256" key="1">
    <source>
        <dbReference type="SAM" id="Phobius"/>
    </source>
</evidence>
<accession>A0ABT1MF66</accession>
<feature type="transmembrane region" description="Helical" evidence="1">
    <location>
        <begin position="12"/>
        <end position="34"/>
    </location>
</feature>
<keyword evidence="1" id="KW-0812">Transmembrane</keyword>
<comment type="caution">
    <text evidence="2">The sequence shown here is derived from an EMBL/GenBank/DDBJ whole genome shotgun (WGS) entry which is preliminary data.</text>
</comment>
<evidence type="ECO:0008006" key="4">
    <source>
        <dbReference type="Google" id="ProtNLM"/>
    </source>
</evidence>
<dbReference type="PANTHER" id="PTHR34987:SF6">
    <property type="entry name" value="ALPHA-L-RHAMNOSIDASE SIX-HAIRPIN GLYCOSIDASE DOMAIN-CONTAINING PROTEIN"/>
    <property type="match status" value="1"/>
</dbReference>
<organism evidence="2 3">
    <name type="scientific">Coprobacter tertius</name>
    <dbReference type="NCBI Taxonomy" id="2944915"/>
    <lineage>
        <taxon>Bacteria</taxon>
        <taxon>Pseudomonadati</taxon>
        <taxon>Bacteroidota</taxon>
        <taxon>Bacteroidia</taxon>
        <taxon>Bacteroidales</taxon>
        <taxon>Barnesiellaceae</taxon>
        <taxon>Coprobacter</taxon>
    </lineage>
</organism>
<dbReference type="InterPro" id="IPR012341">
    <property type="entry name" value="6hp_glycosidase-like_sf"/>
</dbReference>
<evidence type="ECO:0000313" key="2">
    <source>
        <dbReference type="EMBL" id="MCP9610704.1"/>
    </source>
</evidence>
<protein>
    <recommendedName>
        <fullName evidence="4">Alpha-L-rhamnosidase six-hairpin glycosidase domain-containing protein</fullName>
    </recommendedName>
</protein>
<keyword evidence="3" id="KW-1185">Reference proteome</keyword>
<evidence type="ECO:0000313" key="3">
    <source>
        <dbReference type="Proteomes" id="UP001205603"/>
    </source>
</evidence>
<keyword evidence="1" id="KW-1133">Transmembrane helix</keyword>
<proteinExistence type="predicted"/>
<dbReference type="EMBL" id="JANDHW010000001">
    <property type="protein sequence ID" value="MCP9610704.1"/>
    <property type="molecule type" value="Genomic_DNA"/>
</dbReference>
<keyword evidence="1" id="KW-0472">Membrane</keyword>